<dbReference type="Gene3D" id="3.40.50.150">
    <property type="entry name" value="Vaccinia Virus protein VP39"/>
    <property type="match status" value="1"/>
</dbReference>
<dbReference type="GO" id="GO:0010487">
    <property type="term" value="F:thermospermine synthase activity"/>
    <property type="evidence" value="ECO:0007669"/>
    <property type="project" value="UniProtKB-ARBA"/>
</dbReference>
<dbReference type="CDD" id="cd02440">
    <property type="entry name" value="AdoMet_MTases"/>
    <property type="match status" value="1"/>
</dbReference>
<feature type="binding site" evidence="5">
    <location>
        <position position="323"/>
    </location>
    <ligand>
        <name>S-methyl-5'-thioadenosine</name>
        <dbReference type="ChEBI" id="CHEBI:17509"/>
    </ligand>
</feature>
<name>A0A1Y6D4E6_9GAMM</name>
<comment type="catalytic activity">
    <reaction evidence="5">
        <text>S-adenosyl 3-(methylsulfanyl)propylamine + putrescine = S-methyl-5'-thioadenosine + spermidine + H(+)</text>
        <dbReference type="Rhea" id="RHEA:12721"/>
        <dbReference type="ChEBI" id="CHEBI:15378"/>
        <dbReference type="ChEBI" id="CHEBI:17509"/>
        <dbReference type="ChEBI" id="CHEBI:57443"/>
        <dbReference type="ChEBI" id="CHEBI:57834"/>
        <dbReference type="ChEBI" id="CHEBI:326268"/>
        <dbReference type="EC" id="2.5.1.16"/>
    </reaction>
</comment>
<dbReference type="NCBIfam" id="NF002956">
    <property type="entry name" value="PRK03612.1"/>
    <property type="match status" value="1"/>
</dbReference>
<feature type="transmembrane region" description="Helical" evidence="5">
    <location>
        <begin position="49"/>
        <end position="69"/>
    </location>
</feature>
<dbReference type="NCBIfam" id="NF037959">
    <property type="entry name" value="MFS_SpdSyn"/>
    <property type="match status" value="1"/>
</dbReference>
<dbReference type="EC" id="2.5.1.16" evidence="5"/>
<dbReference type="STRING" id="1760988.SAMN02949497_3097"/>
<dbReference type="InterPro" id="IPR030374">
    <property type="entry name" value="PABS"/>
</dbReference>
<sequence length="513" mass="56544">MGWGFVPTLWHGGRLKYALLASVFLIASCGLVYELIAGAMASYLLGDSITRFSTVIGTYLFAMGIGSWLSKHVGGNLVLRFVQIELAVGLFGGVSAAVLFLLFAQAGAPFMAALYGLVLAVGVLVGLEIPLLMRILHEKVRFRELVSEVLTFDYLGALAVSLLFPLVLAPRLGMIRTALLFGLLNALVAAATLWLFRGRPGPWRWAAGQCAAVTVLLLAGLAGAGRLTAYAEAQFYSDDIVYAETTPYQRIVLTRWADDLRLFLNGNLQFSSRDEYRYHEALVHPGLAALPWAKRVLVLGGGDGLAVREILKYPDVASVTLVELDPAMTRLFSRHDWLRGLNGGALTDPRVRVINADAMVWLDQTPELFDFVIADFPDPTSFGIGKLYTTAFYRLLDHHLARTGLLVVQSTSPYAARRSFWCVVNTLAAVGFHTWPYHAYVASFGEWGFILAGHGGFAPAERLPLGLRFLDPQSQRDLFRFPQDMGWMETEVNRLDNQVLVGYHEADWNAVAR</sequence>
<evidence type="ECO:0000259" key="7">
    <source>
        <dbReference type="PROSITE" id="PS51006"/>
    </source>
</evidence>
<keyword evidence="9" id="KW-1185">Reference proteome</keyword>
<dbReference type="SUPFAM" id="SSF53335">
    <property type="entry name" value="S-adenosyl-L-methionine-dependent methyltransferases"/>
    <property type="match status" value="1"/>
</dbReference>
<dbReference type="PROSITE" id="PS51006">
    <property type="entry name" value="PABS_2"/>
    <property type="match status" value="1"/>
</dbReference>
<dbReference type="PROSITE" id="PS01330">
    <property type="entry name" value="PABS_1"/>
    <property type="match status" value="1"/>
</dbReference>
<dbReference type="AlphaFoldDB" id="A0A1Y6D4E6"/>
<evidence type="ECO:0000313" key="9">
    <source>
        <dbReference type="Proteomes" id="UP000192923"/>
    </source>
</evidence>
<keyword evidence="5" id="KW-0472">Membrane</keyword>
<dbReference type="GO" id="GO:0008295">
    <property type="term" value="P:spermidine biosynthetic process"/>
    <property type="evidence" value="ECO:0007669"/>
    <property type="project" value="UniProtKB-UniRule"/>
</dbReference>
<comment type="similarity">
    <text evidence="1 5">Belongs to the spermidine/spermine synthase family.</text>
</comment>
<feature type="domain" description="PABS" evidence="7">
    <location>
        <begin position="214"/>
        <end position="454"/>
    </location>
</feature>
<accession>A0A1Y6D4E6</accession>
<evidence type="ECO:0000313" key="8">
    <source>
        <dbReference type="EMBL" id="SMF95723.1"/>
    </source>
</evidence>
<reference evidence="8 9" key="1">
    <citation type="submission" date="2016-12" db="EMBL/GenBank/DDBJ databases">
        <authorList>
            <person name="Song W.-J."/>
            <person name="Kurnit D.M."/>
        </authorList>
    </citation>
    <scope>NUCLEOTIDE SEQUENCE [LARGE SCALE GENOMIC DNA]</scope>
    <source>
        <strain evidence="8 9">175</strain>
    </source>
</reference>
<comment type="function">
    <text evidence="5">Catalyzes the irreversible transfer of a propylamine group from the amino donor S-adenosylmethioninamine (decarboxy-AdoMet) to putrescine (1,4-diaminobutane) to yield spermidine.</text>
</comment>
<dbReference type="PANTHER" id="PTHR43317:SF1">
    <property type="entry name" value="THERMOSPERMINE SYNTHASE ACAULIS5"/>
    <property type="match status" value="1"/>
</dbReference>
<keyword evidence="4 5" id="KW-0620">Polyamine biosynthesis</keyword>
<feature type="transmembrane region" description="Helical" evidence="5">
    <location>
        <begin position="174"/>
        <end position="196"/>
    </location>
</feature>
<comment type="subcellular location">
    <subcellularLocation>
        <location evidence="5">Cell membrane</location>
        <topology evidence="5">Multi-pass membrane protein</topology>
    </subcellularLocation>
</comment>
<feature type="transmembrane region" description="Helical" evidence="5">
    <location>
        <begin position="110"/>
        <end position="133"/>
    </location>
</feature>
<dbReference type="GO" id="GO:0004766">
    <property type="term" value="F:spermidine synthase activity"/>
    <property type="evidence" value="ECO:0007669"/>
    <property type="project" value="UniProtKB-UniRule"/>
</dbReference>
<dbReference type="InterPro" id="IPR030373">
    <property type="entry name" value="PABS_CS"/>
</dbReference>
<evidence type="ECO:0000256" key="5">
    <source>
        <dbReference type="HAMAP-Rule" id="MF_00198"/>
    </source>
</evidence>
<feature type="binding site" evidence="5">
    <location>
        <position position="303"/>
    </location>
    <ligand>
        <name>spermidine</name>
        <dbReference type="ChEBI" id="CHEBI:57834"/>
    </ligand>
</feature>
<feature type="transmembrane region" description="Helical" evidence="5">
    <location>
        <begin position="203"/>
        <end position="224"/>
    </location>
</feature>
<dbReference type="EMBL" id="FXAM01000001">
    <property type="protein sequence ID" value="SMF95723.1"/>
    <property type="molecule type" value="Genomic_DNA"/>
</dbReference>
<dbReference type="InterPro" id="IPR029063">
    <property type="entry name" value="SAM-dependent_MTases_sf"/>
</dbReference>
<feature type="binding site" evidence="5">
    <location>
        <position position="249"/>
    </location>
    <ligand>
        <name>S-methyl-5'-thioadenosine</name>
        <dbReference type="ChEBI" id="CHEBI:17509"/>
    </ligand>
</feature>
<feature type="binding site" evidence="5">
    <location>
        <begin position="357"/>
        <end position="358"/>
    </location>
    <ligand>
        <name>S-methyl-5'-thioadenosine</name>
        <dbReference type="ChEBI" id="CHEBI:17509"/>
    </ligand>
</feature>
<keyword evidence="3 5" id="KW-0745">Spermidine biosynthesis</keyword>
<proteinExistence type="inferred from homology"/>
<evidence type="ECO:0000256" key="1">
    <source>
        <dbReference type="ARBA" id="ARBA00007867"/>
    </source>
</evidence>
<dbReference type="UniPathway" id="UPA00248">
    <property type="reaction ID" value="UER00314"/>
</dbReference>
<dbReference type="Proteomes" id="UP000192923">
    <property type="component" value="Unassembled WGS sequence"/>
</dbReference>
<comment type="caution">
    <text evidence="5">Lacks conserved residue(s) required for the propagation of feature annotation.</text>
</comment>
<feature type="transmembrane region" description="Helical" evidence="5">
    <location>
        <begin position="17"/>
        <end position="43"/>
    </location>
</feature>
<feature type="active site" description="Proton acceptor" evidence="5 6">
    <location>
        <position position="375"/>
    </location>
</feature>
<dbReference type="Pfam" id="PF01564">
    <property type="entry name" value="Spermine_synth"/>
    <property type="match status" value="1"/>
</dbReference>
<gene>
    <name evidence="5" type="primary">speE</name>
    <name evidence="8" type="ORF">SAMN02949497_3097</name>
</gene>
<organism evidence="8 9">
    <name type="scientific">Methylomagnum ishizawai</name>
    <dbReference type="NCBI Taxonomy" id="1760988"/>
    <lineage>
        <taxon>Bacteria</taxon>
        <taxon>Pseudomonadati</taxon>
        <taxon>Pseudomonadota</taxon>
        <taxon>Gammaproteobacteria</taxon>
        <taxon>Methylococcales</taxon>
        <taxon>Methylococcaceae</taxon>
        <taxon>Methylomagnum</taxon>
    </lineage>
</organism>
<dbReference type="InterPro" id="IPR001045">
    <property type="entry name" value="Spermi_synthase"/>
</dbReference>
<feature type="binding site" evidence="5">
    <location>
        <position position="279"/>
    </location>
    <ligand>
        <name>spermidine</name>
        <dbReference type="ChEBI" id="CHEBI:57834"/>
    </ligand>
</feature>
<feature type="transmembrane region" description="Helical" evidence="5">
    <location>
        <begin position="81"/>
        <end position="104"/>
    </location>
</feature>
<keyword evidence="5" id="KW-1003">Cell membrane</keyword>
<dbReference type="FunFam" id="3.40.50.150:FF:000088">
    <property type="entry name" value="Polyamine aminopropyltransferase"/>
    <property type="match status" value="1"/>
</dbReference>
<dbReference type="PANTHER" id="PTHR43317">
    <property type="entry name" value="THERMOSPERMINE SYNTHASE ACAULIS5"/>
    <property type="match status" value="1"/>
</dbReference>
<protein>
    <recommendedName>
        <fullName evidence="5">Polyamine aminopropyltransferase</fullName>
    </recommendedName>
    <alternativeName>
        <fullName evidence="5">Putrescine aminopropyltransferase</fullName>
        <shortName evidence="5">PAPT</shortName>
    </alternativeName>
    <alternativeName>
        <fullName evidence="5">Spermidine synthase</fullName>
        <shortName evidence="5">SPDS</shortName>
        <shortName evidence="5">SPDSY</shortName>
        <ecNumber evidence="5">2.5.1.16</ecNumber>
    </alternativeName>
</protein>
<comment type="subunit">
    <text evidence="5">Homodimer or homotetramer.</text>
</comment>
<dbReference type="HAMAP" id="MF_00198">
    <property type="entry name" value="Spermidine_synth"/>
    <property type="match status" value="1"/>
</dbReference>
<feature type="transmembrane region" description="Helical" evidence="5">
    <location>
        <begin position="145"/>
        <end position="168"/>
    </location>
</feature>
<comment type="pathway">
    <text evidence="5">Amine and polyamine biosynthesis; spermidine biosynthesis; spermidine from putrescine: step 1/1.</text>
</comment>
<evidence type="ECO:0000256" key="6">
    <source>
        <dbReference type="PROSITE-ProRule" id="PRU00354"/>
    </source>
</evidence>
<keyword evidence="5" id="KW-1133">Transmembrane helix</keyword>
<evidence type="ECO:0000256" key="2">
    <source>
        <dbReference type="ARBA" id="ARBA00022679"/>
    </source>
</evidence>
<evidence type="ECO:0000256" key="4">
    <source>
        <dbReference type="ARBA" id="ARBA00023115"/>
    </source>
</evidence>
<dbReference type="GO" id="GO:0005886">
    <property type="term" value="C:plasma membrane"/>
    <property type="evidence" value="ECO:0007669"/>
    <property type="project" value="UniProtKB-SubCell"/>
</dbReference>
<keyword evidence="5" id="KW-0812">Transmembrane</keyword>
<keyword evidence="2 5" id="KW-0808">Transferase</keyword>
<evidence type="ECO:0000256" key="3">
    <source>
        <dbReference type="ARBA" id="ARBA00023066"/>
    </source>
</evidence>